<reference evidence="2 3" key="1">
    <citation type="journal article" date="2024" name="J. Plant Pathol.">
        <title>Sequence and assembly of the genome of Seiridium unicorne, isolate CBS 538.82, causal agent of cypress canker disease.</title>
        <authorList>
            <person name="Scali E."/>
            <person name="Rocca G.D."/>
            <person name="Danti R."/>
            <person name="Garbelotto M."/>
            <person name="Barberini S."/>
            <person name="Baroncelli R."/>
            <person name="Emiliani G."/>
        </authorList>
    </citation>
    <scope>NUCLEOTIDE SEQUENCE [LARGE SCALE GENOMIC DNA]</scope>
    <source>
        <strain evidence="2 3">BM-138-508</strain>
    </source>
</reference>
<proteinExistence type="predicted"/>
<dbReference type="Pfam" id="PF01323">
    <property type="entry name" value="DSBA"/>
    <property type="match status" value="1"/>
</dbReference>
<feature type="domain" description="DSBA-like thioredoxin" evidence="1">
    <location>
        <begin position="5"/>
        <end position="121"/>
    </location>
</feature>
<sequence>MAGLIEIYLDIVSMYSYVAFVQLLETTPVLEAHGVKVDIKPVFLGAINAGSGNKPPWSLPAKAQYAPFDYQRSNKAAGIAYISPPEDLMAASRSVIPLRALHYIKATYPLQTYLTTWHYLLHVFWGPVKSNVSDATELAKTLSEVPSGFKGPSTAQGSQPLFGKHEVEDILKAANEEKWKGALKTTVEEALERGAFGTPWIWATNSKGEGEPFFGSDRWHFVYEFLGLPHQKVALLPPKEGAKL</sequence>
<comment type="caution">
    <text evidence="2">The sequence shown here is derived from an EMBL/GenBank/DDBJ whole genome shotgun (WGS) entry which is preliminary data.</text>
</comment>
<dbReference type="SUPFAM" id="SSF52833">
    <property type="entry name" value="Thioredoxin-like"/>
    <property type="match status" value="1"/>
</dbReference>
<organism evidence="2 3">
    <name type="scientific">Seiridium unicorne</name>
    <dbReference type="NCBI Taxonomy" id="138068"/>
    <lineage>
        <taxon>Eukaryota</taxon>
        <taxon>Fungi</taxon>
        <taxon>Dikarya</taxon>
        <taxon>Ascomycota</taxon>
        <taxon>Pezizomycotina</taxon>
        <taxon>Sordariomycetes</taxon>
        <taxon>Xylariomycetidae</taxon>
        <taxon>Amphisphaeriales</taxon>
        <taxon>Sporocadaceae</taxon>
        <taxon>Seiridium</taxon>
    </lineage>
</organism>
<dbReference type="PANTHER" id="PTHR42943">
    <property type="entry name" value="GLUTATHIONE S-TRANSFERASE KAPPA"/>
    <property type="match status" value="1"/>
</dbReference>
<dbReference type="InterPro" id="IPR051924">
    <property type="entry name" value="GST_Kappa/NadH"/>
</dbReference>
<dbReference type="Proteomes" id="UP001408356">
    <property type="component" value="Unassembled WGS sequence"/>
</dbReference>
<dbReference type="InterPro" id="IPR001853">
    <property type="entry name" value="DSBA-like_thioredoxin_dom"/>
</dbReference>
<dbReference type="InterPro" id="IPR036249">
    <property type="entry name" value="Thioredoxin-like_sf"/>
</dbReference>
<name>A0ABR2UNE9_9PEZI</name>
<keyword evidence="3" id="KW-1185">Reference proteome</keyword>
<gene>
    <name evidence="2" type="ORF">SUNI508_09742</name>
</gene>
<dbReference type="PANTHER" id="PTHR42943:SF13">
    <property type="entry name" value="GLUTATHIONE S-TRANSFERASE KAPPA-RELATED"/>
    <property type="match status" value="1"/>
</dbReference>
<protein>
    <recommendedName>
        <fullName evidence="1">DSBA-like thioredoxin domain-containing protein</fullName>
    </recommendedName>
</protein>
<evidence type="ECO:0000313" key="2">
    <source>
        <dbReference type="EMBL" id="KAK9416162.1"/>
    </source>
</evidence>
<evidence type="ECO:0000313" key="3">
    <source>
        <dbReference type="Proteomes" id="UP001408356"/>
    </source>
</evidence>
<accession>A0ABR2UNE9</accession>
<evidence type="ECO:0000259" key="1">
    <source>
        <dbReference type="Pfam" id="PF01323"/>
    </source>
</evidence>
<dbReference type="EMBL" id="JARVKF010000408">
    <property type="protein sequence ID" value="KAK9416162.1"/>
    <property type="molecule type" value="Genomic_DNA"/>
</dbReference>
<dbReference type="Gene3D" id="3.40.30.10">
    <property type="entry name" value="Glutaredoxin"/>
    <property type="match status" value="1"/>
</dbReference>